<evidence type="ECO:0000313" key="4">
    <source>
        <dbReference type="Proteomes" id="UP000018922"/>
    </source>
</evidence>
<evidence type="ECO:0000256" key="2">
    <source>
        <dbReference type="SAM" id="Phobius"/>
    </source>
</evidence>
<dbReference type="NCBIfam" id="TIGR04409">
    <property type="entry name" value="LptC_YrbK"/>
    <property type="match status" value="1"/>
</dbReference>
<name>V6F947_MAGGM</name>
<dbReference type="GO" id="GO:0005886">
    <property type="term" value="C:plasma membrane"/>
    <property type="evidence" value="ECO:0007669"/>
    <property type="project" value="InterPro"/>
</dbReference>
<keyword evidence="2" id="KW-1133">Transmembrane helix</keyword>
<keyword evidence="2" id="KW-0812">Transmembrane</keyword>
<feature type="transmembrane region" description="Helical" evidence="2">
    <location>
        <begin position="41"/>
        <end position="60"/>
    </location>
</feature>
<dbReference type="AlphaFoldDB" id="V6F947"/>
<proteinExistence type="predicted"/>
<feature type="region of interest" description="Disordered" evidence="1">
    <location>
        <begin position="180"/>
        <end position="201"/>
    </location>
</feature>
<keyword evidence="2" id="KW-0472">Membrane</keyword>
<reference evidence="3 4" key="1">
    <citation type="journal article" date="2014" name="Genome Announc.">
        <title>Complete genome sequence of Magnetospirillum gryphiswaldense MSR-1.</title>
        <authorList>
            <person name="Wang X."/>
            <person name="Wang Q."/>
            <person name="Zhang W."/>
            <person name="Wang Y."/>
            <person name="Li L."/>
            <person name="Wen T."/>
            <person name="Zhang T."/>
            <person name="Zhang Y."/>
            <person name="Xu J."/>
            <person name="Hu J."/>
            <person name="Li S."/>
            <person name="Liu L."/>
            <person name="Liu J."/>
            <person name="Jiang W."/>
            <person name="Tian J."/>
            <person name="Li Y."/>
            <person name="Schuler D."/>
            <person name="Wang L."/>
            <person name="Li J."/>
        </authorList>
    </citation>
    <scope>NUCLEOTIDE SEQUENCE [LARGE SCALE GENOMIC DNA]</scope>
    <source>
        <strain evidence="4">DSM 6361 / JCM 21280 / NBRC 15271 / MSR-1</strain>
    </source>
</reference>
<dbReference type="KEGG" id="mgy:MGMSRv2__4136"/>
<evidence type="ECO:0000313" key="3">
    <source>
        <dbReference type="EMBL" id="CDL01351.1"/>
    </source>
</evidence>
<gene>
    <name evidence="3" type="ordered locus">MGMSRv2__4136</name>
</gene>
<organism evidence="3 4">
    <name type="scientific">Magnetospirillum gryphiswaldense (strain DSM 6361 / JCM 21280 / NBRC 15271 / MSR-1)</name>
    <dbReference type="NCBI Taxonomy" id="431944"/>
    <lineage>
        <taxon>Bacteria</taxon>
        <taxon>Pseudomonadati</taxon>
        <taxon>Pseudomonadota</taxon>
        <taxon>Alphaproteobacteria</taxon>
        <taxon>Rhodospirillales</taxon>
        <taxon>Rhodospirillaceae</taxon>
        <taxon>Magnetospirillum</taxon>
    </lineage>
</organism>
<protein>
    <recommendedName>
        <fullName evidence="5">Lipopolysaccharide export system protein LptC</fullName>
    </recommendedName>
</protein>
<dbReference type="InterPro" id="IPR010664">
    <property type="entry name" value="LipoPS_assembly_LptC-rel"/>
</dbReference>
<dbReference type="STRING" id="1430440.MGMSRv2__4136"/>
<dbReference type="EMBL" id="HG794546">
    <property type="protein sequence ID" value="CDL01351.1"/>
    <property type="molecule type" value="Genomic_DNA"/>
</dbReference>
<evidence type="ECO:0000256" key="1">
    <source>
        <dbReference type="SAM" id="MobiDB-lite"/>
    </source>
</evidence>
<dbReference type="eggNOG" id="COG5375">
    <property type="taxonomic scope" value="Bacteria"/>
</dbReference>
<keyword evidence="4" id="KW-1185">Reference proteome</keyword>
<feature type="compositionally biased region" description="Basic residues" evidence="1">
    <location>
        <begin position="18"/>
        <end position="31"/>
    </location>
</feature>
<accession>V6F947</accession>
<dbReference type="GO" id="GO:0015221">
    <property type="term" value="F:lipopolysaccharide transmembrane transporter activity"/>
    <property type="evidence" value="ECO:0007669"/>
    <property type="project" value="InterPro"/>
</dbReference>
<dbReference type="Pfam" id="PF06835">
    <property type="entry name" value="LptC"/>
    <property type="match status" value="1"/>
</dbReference>
<feature type="region of interest" description="Disordered" evidence="1">
    <location>
        <begin position="1"/>
        <end position="31"/>
    </location>
</feature>
<dbReference type="Gene3D" id="2.60.450.10">
    <property type="entry name" value="Lipopolysaccharide (LPS) transport protein A like domain"/>
    <property type="match status" value="1"/>
</dbReference>
<dbReference type="InterPro" id="IPR026265">
    <property type="entry name" value="LptC"/>
</dbReference>
<feature type="compositionally biased region" description="Basic and acidic residues" evidence="1">
    <location>
        <begin position="1"/>
        <end position="14"/>
    </location>
</feature>
<evidence type="ECO:0008006" key="5">
    <source>
        <dbReference type="Google" id="ProtNLM"/>
    </source>
</evidence>
<dbReference type="HOGENOM" id="CLU_080694_1_0_5"/>
<sequence length="228" mass="25156">MTAMDLRADSDMRPKAAPYKRAHPHPVKPVAHRAHSRRVGILRVALPATALVLLVLLGLWPQLRGSDDRFQVGFANLKPDAVENLSMVNARYQGIDKRNNPFAVTADKGTEEDPKNGVVVLDNPKADFVTQSGAGVYIEARLGTYYQHEQWLDLEGDVNLYHDQGYELHTQRARINLKDSSAEGHEAVTGKGPQGRLDGKGFRITDEGRKIVVIGQSGMTLKKAGQKK</sequence>
<dbReference type="Proteomes" id="UP000018922">
    <property type="component" value="Chromosome I"/>
</dbReference>